<evidence type="ECO:0000256" key="2">
    <source>
        <dbReference type="ARBA" id="ARBA00007467"/>
    </source>
</evidence>
<sequence length="374" mass="41426">MTGVNWTLVRNFTAFWIFGLANNYAFVIMLSAAEDIMDKQNNKNNSVSDKNCEPTITSRHCSAVSTGVVLLADILPELFIKAAFPFFLLRMPFGIRHLIICLTQAGSYFLVAFSQNIAMSLLGVALADASSGLGELSYLALSSHFSSNMISAWSSGTGGAGIIGSLAYAGLTEPHLANLSPKTALLVMLIVPILFAITYWFLMVVPPSVHTVNILKPKTWLNPKILENGKGSLNEAMSKSPSIESDMPEKTVSVTHKPRKLSFAEKLKLLKTLLPYMIPLAVVYIAEYIINQGVTELIFFNCSHGFSLSRSSQYRWYQVLYQLGVFISRSSINVVELPKFALYILPVLQMANAIFFFLSAVYWFIPHISIVFHN</sequence>
<feature type="transmembrane region" description="Helical" evidence="6">
    <location>
        <begin position="117"/>
        <end position="141"/>
    </location>
</feature>
<comment type="caution">
    <text evidence="6">Lacks conserved residue(s) required for the propagation of feature annotation.</text>
</comment>
<organism evidence="7 8">
    <name type="scientific">Acrobeloides nanus</name>
    <dbReference type="NCBI Taxonomy" id="290746"/>
    <lineage>
        <taxon>Eukaryota</taxon>
        <taxon>Metazoa</taxon>
        <taxon>Ecdysozoa</taxon>
        <taxon>Nematoda</taxon>
        <taxon>Chromadorea</taxon>
        <taxon>Rhabditida</taxon>
        <taxon>Tylenchina</taxon>
        <taxon>Cephalobomorpha</taxon>
        <taxon>Cephaloboidea</taxon>
        <taxon>Cephalobidae</taxon>
        <taxon>Acrobeloides</taxon>
    </lineage>
</organism>
<evidence type="ECO:0000256" key="1">
    <source>
        <dbReference type="ARBA" id="ARBA00004127"/>
    </source>
</evidence>
<dbReference type="AlphaFoldDB" id="A0A914D7S8"/>
<dbReference type="WBParaSite" id="ACRNAN_scaffold1928.g20830.t1">
    <property type="protein sequence ID" value="ACRNAN_scaffold1928.g20830.t1"/>
    <property type="gene ID" value="ACRNAN_scaffold1928.g20830"/>
</dbReference>
<proteinExistence type="inferred from homology"/>
<keyword evidence="4 6" id="KW-1133">Transmembrane helix</keyword>
<dbReference type="GO" id="GO:0005765">
    <property type="term" value="C:lysosomal membrane"/>
    <property type="evidence" value="ECO:0007669"/>
    <property type="project" value="UniProtKB-SubCell"/>
</dbReference>
<evidence type="ECO:0000313" key="7">
    <source>
        <dbReference type="Proteomes" id="UP000887540"/>
    </source>
</evidence>
<keyword evidence="7" id="KW-1185">Reference proteome</keyword>
<dbReference type="PANTHER" id="PTHR10981">
    <property type="entry name" value="BATTENIN"/>
    <property type="match status" value="1"/>
</dbReference>
<dbReference type="PRINTS" id="PR01315">
    <property type="entry name" value="BATTENIN"/>
</dbReference>
<dbReference type="InterPro" id="IPR018460">
    <property type="entry name" value="Battenin_disease_Cln3_subgr"/>
</dbReference>
<dbReference type="Proteomes" id="UP000887540">
    <property type="component" value="Unplaced"/>
</dbReference>
<dbReference type="GO" id="GO:0012505">
    <property type="term" value="C:endomembrane system"/>
    <property type="evidence" value="ECO:0007669"/>
    <property type="project" value="UniProtKB-SubCell"/>
</dbReference>
<keyword evidence="3 6" id="KW-0812">Transmembrane</keyword>
<evidence type="ECO:0000256" key="6">
    <source>
        <dbReference type="RuleBase" id="RU361113"/>
    </source>
</evidence>
<evidence type="ECO:0000256" key="3">
    <source>
        <dbReference type="ARBA" id="ARBA00022692"/>
    </source>
</evidence>
<evidence type="ECO:0000313" key="8">
    <source>
        <dbReference type="WBParaSite" id="ACRNAN_scaffold1928.g20830.t1"/>
    </source>
</evidence>
<reference evidence="8" key="1">
    <citation type="submission" date="2022-11" db="UniProtKB">
        <authorList>
            <consortium name="WormBaseParasite"/>
        </authorList>
    </citation>
    <scope>IDENTIFICATION</scope>
</reference>
<feature type="transmembrane region" description="Helical" evidence="6">
    <location>
        <begin position="269"/>
        <end position="290"/>
    </location>
</feature>
<keyword evidence="6" id="KW-0458">Lysosome</keyword>
<dbReference type="GO" id="GO:0051453">
    <property type="term" value="P:regulation of intracellular pH"/>
    <property type="evidence" value="ECO:0007669"/>
    <property type="project" value="TreeGrafter"/>
</dbReference>
<evidence type="ECO:0000256" key="5">
    <source>
        <dbReference type="ARBA" id="ARBA00023136"/>
    </source>
</evidence>
<dbReference type="SUPFAM" id="SSF103473">
    <property type="entry name" value="MFS general substrate transporter"/>
    <property type="match status" value="1"/>
</dbReference>
<comment type="subcellular location">
    <subcellularLocation>
        <location evidence="1">Endomembrane system</location>
        <topology evidence="1">Multi-pass membrane protein</topology>
    </subcellularLocation>
    <subcellularLocation>
        <location evidence="6">Lysosome membrane</location>
        <topology evidence="6">Multi-pass membrane protein</topology>
    </subcellularLocation>
</comment>
<dbReference type="PANTHER" id="PTHR10981:SF8">
    <property type="entry name" value="BATTENIN"/>
    <property type="match status" value="1"/>
</dbReference>
<feature type="transmembrane region" description="Helical" evidence="6">
    <location>
        <begin position="340"/>
        <end position="365"/>
    </location>
</feature>
<comment type="similarity">
    <text evidence="2 6">Belongs to the battenin family.</text>
</comment>
<dbReference type="InterPro" id="IPR036259">
    <property type="entry name" value="MFS_trans_sf"/>
</dbReference>
<dbReference type="InterPro" id="IPR003492">
    <property type="entry name" value="Battenin_disease_Cln3"/>
</dbReference>
<accession>A0A914D7S8</accession>
<dbReference type="PIRSF" id="PIRSF015974">
    <property type="entry name" value="CLN3_BTN1"/>
    <property type="match status" value="1"/>
</dbReference>
<feature type="transmembrane region" description="Helical" evidence="6">
    <location>
        <begin position="12"/>
        <end position="33"/>
    </location>
</feature>
<dbReference type="GO" id="GO:0007040">
    <property type="term" value="P:lysosome organization"/>
    <property type="evidence" value="ECO:0007669"/>
    <property type="project" value="TreeGrafter"/>
</dbReference>
<feature type="transmembrane region" description="Helical" evidence="6">
    <location>
        <begin position="183"/>
        <end position="202"/>
    </location>
</feature>
<name>A0A914D7S8_9BILA</name>
<dbReference type="Pfam" id="PF02487">
    <property type="entry name" value="CLN3"/>
    <property type="match status" value="1"/>
</dbReference>
<protein>
    <recommendedName>
        <fullName evidence="6">Battenin</fullName>
    </recommendedName>
</protein>
<keyword evidence="5 6" id="KW-0472">Membrane</keyword>
<evidence type="ECO:0000256" key="4">
    <source>
        <dbReference type="ARBA" id="ARBA00022989"/>
    </source>
</evidence>
<feature type="transmembrane region" description="Helical" evidence="6">
    <location>
        <begin position="153"/>
        <end position="171"/>
    </location>
</feature>